<sequence>MTRAPDPRAAATMFAVPSRFTAIAFCGSDSQASTAVHAAA</sequence>
<protein>
    <submittedName>
        <fullName evidence="1">Unannotated protein</fullName>
    </submittedName>
</protein>
<name>A0A6J6BA88_9ZZZZ</name>
<organism evidence="1">
    <name type="scientific">freshwater metagenome</name>
    <dbReference type="NCBI Taxonomy" id="449393"/>
    <lineage>
        <taxon>unclassified sequences</taxon>
        <taxon>metagenomes</taxon>
        <taxon>ecological metagenomes</taxon>
    </lineage>
</organism>
<evidence type="ECO:0000313" key="1">
    <source>
        <dbReference type="EMBL" id="CAB4535299.1"/>
    </source>
</evidence>
<proteinExistence type="predicted"/>
<gene>
    <name evidence="1" type="ORF">UFOPK1353_00612</name>
</gene>
<accession>A0A6J6BA88</accession>
<dbReference type="EMBL" id="CAEZSE010000083">
    <property type="protein sequence ID" value="CAB4535299.1"/>
    <property type="molecule type" value="Genomic_DNA"/>
</dbReference>
<dbReference type="AlphaFoldDB" id="A0A6J6BA88"/>
<reference evidence="1" key="1">
    <citation type="submission" date="2020-05" db="EMBL/GenBank/DDBJ databases">
        <authorList>
            <person name="Chiriac C."/>
            <person name="Salcher M."/>
            <person name="Ghai R."/>
            <person name="Kavagutti S V."/>
        </authorList>
    </citation>
    <scope>NUCLEOTIDE SEQUENCE</scope>
</reference>